<keyword evidence="2" id="KW-0560">Oxidoreductase</keyword>
<feature type="domain" description="VOC" evidence="1">
    <location>
        <begin position="3"/>
        <end position="108"/>
    </location>
</feature>
<comment type="caution">
    <text evidence="2">The sequence shown here is derived from an EMBL/GenBank/DDBJ whole genome shotgun (WGS) entry which is preliminary data.</text>
</comment>
<gene>
    <name evidence="2" type="ORF">D5H75_27335</name>
</gene>
<dbReference type="RefSeq" id="WP_119929429.1">
    <property type="nucleotide sequence ID" value="NZ_QZEY01000013.1"/>
</dbReference>
<reference evidence="2 3" key="1">
    <citation type="submission" date="2018-09" db="EMBL/GenBank/DDBJ databases">
        <title>YIM 75507 draft genome.</title>
        <authorList>
            <person name="Tang S."/>
            <person name="Feng Y."/>
        </authorList>
    </citation>
    <scope>NUCLEOTIDE SEQUENCE [LARGE SCALE GENOMIC DNA]</scope>
    <source>
        <strain evidence="2 3">YIM 75507</strain>
    </source>
</reference>
<dbReference type="InterPro" id="IPR029068">
    <property type="entry name" value="Glyas_Bleomycin-R_OHBP_Dase"/>
</dbReference>
<evidence type="ECO:0000259" key="1">
    <source>
        <dbReference type="PROSITE" id="PS51819"/>
    </source>
</evidence>
<dbReference type="AlphaFoldDB" id="A0A3A4AUF3"/>
<organism evidence="2 3">
    <name type="scientific">Bailinhaonella thermotolerans</name>
    <dbReference type="NCBI Taxonomy" id="1070861"/>
    <lineage>
        <taxon>Bacteria</taxon>
        <taxon>Bacillati</taxon>
        <taxon>Actinomycetota</taxon>
        <taxon>Actinomycetes</taxon>
        <taxon>Streptosporangiales</taxon>
        <taxon>Streptosporangiaceae</taxon>
        <taxon>Bailinhaonella</taxon>
    </lineage>
</organism>
<dbReference type="InterPro" id="IPR037523">
    <property type="entry name" value="VOC_core"/>
</dbReference>
<dbReference type="Pfam" id="PF00903">
    <property type="entry name" value="Glyoxalase"/>
    <property type="match status" value="1"/>
</dbReference>
<name>A0A3A4AUF3_9ACTN</name>
<keyword evidence="2" id="KW-0223">Dioxygenase</keyword>
<dbReference type="InterPro" id="IPR004360">
    <property type="entry name" value="Glyas_Fos-R_dOase_dom"/>
</dbReference>
<dbReference type="OrthoDB" id="2611891at2"/>
<dbReference type="PROSITE" id="PS51819">
    <property type="entry name" value="VOC"/>
    <property type="match status" value="1"/>
</dbReference>
<dbReference type="EMBL" id="QZEY01000013">
    <property type="protein sequence ID" value="RJL25068.1"/>
    <property type="molecule type" value="Genomic_DNA"/>
</dbReference>
<protein>
    <submittedName>
        <fullName evidence="2">Extradiol dioxygenase</fullName>
    </submittedName>
</protein>
<sequence>MITGAHVVMFSRNPDADRAFFRDVLRFPSVKAGDGWPIFALPPAEVGIHPTGEGGSHELYLMCDDIDATVKELAGRGVEFSRPVSDEGWGLVAWIRTPAGSELALYEPKHPTAAARRS</sequence>
<keyword evidence="3" id="KW-1185">Reference proteome</keyword>
<proteinExistence type="predicted"/>
<accession>A0A3A4AUF3</accession>
<evidence type="ECO:0000313" key="2">
    <source>
        <dbReference type="EMBL" id="RJL25068.1"/>
    </source>
</evidence>
<evidence type="ECO:0000313" key="3">
    <source>
        <dbReference type="Proteomes" id="UP000265768"/>
    </source>
</evidence>
<dbReference type="Gene3D" id="3.10.180.10">
    <property type="entry name" value="2,3-Dihydroxybiphenyl 1,2-Dioxygenase, domain 1"/>
    <property type="match status" value="1"/>
</dbReference>
<dbReference type="Proteomes" id="UP000265768">
    <property type="component" value="Unassembled WGS sequence"/>
</dbReference>
<dbReference type="SUPFAM" id="SSF54593">
    <property type="entry name" value="Glyoxalase/Bleomycin resistance protein/Dihydroxybiphenyl dioxygenase"/>
    <property type="match status" value="1"/>
</dbReference>
<dbReference type="GO" id="GO:0051213">
    <property type="term" value="F:dioxygenase activity"/>
    <property type="evidence" value="ECO:0007669"/>
    <property type="project" value="UniProtKB-KW"/>
</dbReference>